<keyword evidence="10" id="KW-0614">Plasmid</keyword>
<keyword evidence="6" id="KW-0808">Transferase</keyword>
<feature type="domain" description="Ketosynthase family 3 (KS3)" evidence="9">
    <location>
        <begin position="11"/>
        <end position="429"/>
    </location>
</feature>
<dbReference type="AlphaFoldDB" id="A0A2K1FUZ2"/>
<evidence type="ECO:0000313" key="11">
    <source>
        <dbReference type="Proteomes" id="UP000236268"/>
    </source>
</evidence>
<dbReference type="InterPro" id="IPR054514">
    <property type="entry name" value="RhiE-like_linker"/>
</dbReference>
<name>A0A2K1FUZ2_9PROT</name>
<dbReference type="Gene3D" id="6.20.390.20">
    <property type="match status" value="1"/>
</dbReference>
<dbReference type="GO" id="GO:0071770">
    <property type="term" value="P:DIM/DIP cell wall layer assembly"/>
    <property type="evidence" value="ECO:0007669"/>
    <property type="project" value="TreeGrafter"/>
</dbReference>
<organism evidence="10 11">
    <name type="scientific">Azospirillum argentinense</name>
    <dbReference type="NCBI Taxonomy" id="2970906"/>
    <lineage>
        <taxon>Bacteria</taxon>
        <taxon>Pseudomonadati</taxon>
        <taxon>Pseudomonadota</taxon>
        <taxon>Alphaproteobacteria</taxon>
        <taxon>Rhodospirillales</taxon>
        <taxon>Azospirillaceae</taxon>
        <taxon>Azospirillum</taxon>
    </lineage>
</organism>
<gene>
    <name evidence="10" type="ORF">C1S70_24220</name>
</gene>
<dbReference type="Gene3D" id="3.90.226.10">
    <property type="entry name" value="2-enoyl-CoA Hydratase, Chain A, domain 1"/>
    <property type="match status" value="1"/>
</dbReference>
<dbReference type="InterPro" id="IPR001753">
    <property type="entry name" value="Enoyl-CoA_hydra/iso"/>
</dbReference>
<comment type="similarity">
    <text evidence="6">Belongs to the thiolase-like superfamily. Beta-ketoacyl-ACP synthases family.</text>
</comment>
<feature type="compositionally biased region" description="Pro residues" evidence="8">
    <location>
        <begin position="597"/>
        <end position="613"/>
    </location>
</feature>
<dbReference type="Pfam" id="PF02801">
    <property type="entry name" value="Ketoacyl-synt_C"/>
    <property type="match status" value="1"/>
</dbReference>
<dbReference type="InterPro" id="IPR016039">
    <property type="entry name" value="Thiolase-like"/>
</dbReference>
<sequence length="874" mass="89461">MSQAGLGRGAVEPVAVVGMSGVFPGADGIAALRDLLEQGRRVAPERPADRPSEGGSATAPPVCCIPGVGRFDAAFFGIAPIDAEQMDPQQRLFLEQAWSAVEDAGQRPGGLAGGRLGVFVGAQYGDYARLLAAAGELRAQGATGNALAMIANRVSYLLGVHGPSETVSSGEASSLVALHRAVAAIRSGQCDAALCGGVNILLRPETAVRMLEPGDASPSGQCRVLDAAADGRVAGEGCGVLFLKPLGAALADRNPVHALIRGVGVGHRGGGAQWDASAIEALADLLLHAHTAAGTALRSLGLLETSGSATLAGDAAEVAALHRAFTPQTAGVAPTEPDCTLGSVKAAIGDAGPAAGIAAIIKAVLALREGRRYGVPGLDRPNPGLARDGGPFVVHRDSRPWPRPAGGPRRAGVTAVSAAGTMAHAILEEWTGPVAGDGVPGGSVPPRTRPVLLSAGSEAGLDAVAAALRNWLLRQGDAGGDRLLRDIAHTLRTGRTDRPFRLALLASSLGELAVLLDAVPARSADPRILRGHAAAGSSGPSGSGPEELARAWVAGAAVAWPVPEEDGAARRLSLPVPPFAGRSHWYRKVEPSAAPSPAAPSPAAPLHAAPPPAADWAERARRWRGETVALESGGEGVALVVLKDARNRNMFTEDLSLGILAAFQAIAADPSVRVAVITGEGPAFAMGGSPQALSDIVEGRMSYTDFPFLYECLLRCPLPVVAAMQGNASGAGFVFGLYADIVVLAEEATYAANFMTFGLTPGFGATMLLPEKLGRGLAAEMMLTGGAYSGAALRERGVPFPVVPRARVLDHALSTARGLAALPAGSLRLMKSSLAGDLLNRLPAAVDAELSVQRKTYAFPEVRERVSRLVTRLS</sequence>
<reference evidence="10 11" key="1">
    <citation type="submission" date="2018-01" db="EMBL/GenBank/DDBJ databases">
        <title>Whole genome sequence of Azospirillum brasilense REC3 isolated from strawberry roots.</title>
        <authorList>
            <person name="Fontana C.A."/>
            <person name="Salazar S.M."/>
            <person name="Bassi D."/>
            <person name="Puglisi E."/>
            <person name="Lovaisa N.C."/>
            <person name="Toffoli L.M."/>
            <person name="Pedraza R."/>
            <person name="Cocconcelli P.S."/>
        </authorList>
    </citation>
    <scope>NUCLEOTIDE SEQUENCE [LARGE SCALE GENOMIC DNA]</scope>
    <source>
        <strain evidence="10 11">REC3</strain>
        <plasmid evidence="10">p18unnamed</plasmid>
    </source>
</reference>
<dbReference type="SUPFAM" id="SSF52096">
    <property type="entry name" value="ClpP/crotonase"/>
    <property type="match status" value="1"/>
</dbReference>
<keyword evidence="2" id="KW-0596">Phosphopantetheine</keyword>
<dbReference type="InterPro" id="IPR050091">
    <property type="entry name" value="PKS_NRPS_Biosynth_Enz"/>
</dbReference>
<dbReference type="GO" id="GO:0005886">
    <property type="term" value="C:plasma membrane"/>
    <property type="evidence" value="ECO:0007669"/>
    <property type="project" value="TreeGrafter"/>
</dbReference>
<dbReference type="InterPro" id="IPR014030">
    <property type="entry name" value="Ketoacyl_synth_N"/>
</dbReference>
<dbReference type="Pfam" id="PF00109">
    <property type="entry name" value="ketoacyl-synt"/>
    <property type="match status" value="1"/>
</dbReference>
<evidence type="ECO:0000256" key="8">
    <source>
        <dbReference type="SAM" id="MobiDB-lite"/>
    </source>
</evidence>
<evidence type="ECO:0000256" key="1">
    <source>
        <dbReference type="ARBA" id="ARBA00004792"/>
    </source>
</evidence>
<comment type="caution">
    <text evidence="10">The sequence shown here is derived from an EMBL/GenBank/DDBJ whole genome shotgun (WGS) entry which is preliminary data.</text>
</comment>
<dbReference type="PANTHER" id="PTHR43775:SF37">
    <property type="entry name" value="SI:DKEY-61P9.11"/>
    <property type="match status" value="1"/>
</dbReference>
<dbReference type="PROSITE" id="PS00166">
    <property type="entry name" value="ENOYL_COA_HYDRATASE"/>
    <property type="match status" value="1"/>
</dbReference>
<dbReference type="GO" id="GO:0004312">
    <property type="term" value="F:fatty acid synthase activity"/>
    <property type="evidence" value="ECO:0007669"/>
    <property type="project" value="TreeGrafter"/>
</dbReference>
<dbReference type="CDD" id="cd00833">
    <property type="entry name" value="PKS"/>
    <property type="match status" value="1"/>
</dbReference>
<dbReference type="GO" id="GO:0006633">
    <property type="term" value="P:fatty acid biosynthetic process"/>
    <property type="evidence" value="ECO:0007669"/>
    <property type="project" value="TreeGrafter"/>
</dbReference>
<dbReference type="RefSeq" id="WP_103041031.1">
    <property type="nucleotide sequence ID" value="NZ_POWG01000032.1"/>
</dbReference>
<comment type="pathway">
    <text evidence="1">Antibiotic biosynthesis.</text>
</comment>
<evidence type="ECO:0000256" key="6">
    <source>
        <dbReference type="RuleBase" id="RU003694"/>
    </source>
</evidence>
<dbReference type="Pfam" id="PF00378">
    <property type="entry name" value="ECH_1"/>
    <property type="match status" value="1"/>
</dbReference>
<comment type="similarity">
    <text evidence="7">Belongs to the enoyl-CoA hydratase/isomerase family.</text>
</comment>
<dbReference type="InterPro" id="IPR014031">
    <property type="entry name" value="Ketoacyl_synth_C"/>
</dbReference>
<evidence type="ECO:0000256" key="5">
    <source>
        <dbReference type="ARBA" id="ARBA00022737"/>
    </source>
</evidence>
<geneLocation type="plasmid" evidence="10">
    <name>p18unnamed</name>
</geneLocation>
<feature type="region of interest" description="Disordered" evidence="8">
    <location>
        <begin position="591"/>
        <end position="618"/>
    </location>
</feature>
<evidence type="ECO:0000313" key="10">
    <source>
        <dbReference type="EMBL" id="PNQ96344.1"/>
    </source>
</evidence>
<dbReference type="InterPro" id="IPR020841">
    <property type="entry name" value="PKS_Beta-ketoAc_synthase_dom"/>
</dbReference>
<evidence type="ECO:0000256" key="4">
    <source>
        <dbReference type="ARBA" id="ARBA00022553"/>
    </source>
</evidence>
<dbReference type="InterPro" id="IPR018376">
    <property type="entry name" value="Enoyl-CoA_hyd/isom_CS"/>
</dbReference>
<dbReference type="NCBIfam" id="NF005496">
    <property type="entry name" value="PRK07110.1"/>
    <property type="match status" value="1"/>
</dbReference>
<evidence type="ECO:0000256" key="2">
    <source>
        <dbReference type="ARBA" id="ARBA00022450"/>
    </source>
</evidence>
<dbReference type="Gene3D" id="3.40.47.10">
    <property type="match status" value="1"/>
</dbReference>
<dbReference type="EMBL" id="POWG01000032">
    <property type="protein sequence ID" value="PNQ96344.1"/>
    <property type="molecule type" value="Genomic_DNA"/>
</dbReference>
<dbReference type="PROSITE" id="PS52004">
    <property type="entry name" value="KS3_2"/>
    <property type="match status" value="1"/>
</dbReference>
<proteinExistence type="inferred from homology"/>
<dbReference type="InterPro" id="IPR029045">
    <property type="entry name" value="ClpP/crotonase-like_dom_sf"/>
</dbReference>
<dbReference type="Gene3D" id="3.30.70.3290">
    <property type="match status" value="1"/>
</dbReference>
<evidence type="ECO:0000256" key="7">
    <source>
        <dbReference type="RuleBase" id="RU003707"/>
    </source>
</evidence>
<dbReference type="Proteomes" id="UP000236268">
    <property type="component" value="Unassembled WGS sequence"/>
</dbReference>
<evidence type="ECO:0000256" key="3">
    <source>
        <dbReference type="ARBA" id="ARBA00022490"/>
    </source>
</evidence>
<dbReference type="PANTHER" id="PTHR43775">
    <property type="entry name" value="FATTY ACID SYNTHASE"/>
    <property type="match status" value="1"/>
</dbReference>
<dbReference type="GO" id="GO:0005737">
    <property type="term" value="C:cytoplasm"/>
    <property type="evidence" value="ECO:0007669"/>
    <property type="project" value="TreeGrafter"/>
</dbReference>
<keyword evidence="3" id="KW-0963">Cytoplasm</keyword>
<dbReference type="SUPFAM" id="SSF53901">
    <property type="entry name" value="Thiolase-like"/>
    <property type="match status" value="2"/>
</dbReference>
<accession>A0A2K1FUZ2</accession>
<keyword evidence="5" id="KW-0677">Repeat</keyword>
<evidence type="ECO:0000259" key="9">
    <source>
        <dbReference type="PROSITE" id="PS52004"/>
    </source>
</evidence>
<keyword evidence="4" id="KW-0597">Phosphoprotein</keyword>
<dbReference type="SMART" id="SM00825">
    <property type="entry name" value="PKS_KS"/>
    <property type="match status" value="1"/>
</dbReference>
<protein>
    <recommendedName>
        <fullName evidence="9">Ketosynthase family 3 (KS3) domain-containing protein</fullName>
    </recommendedName>
</protein>
<dbReference type="Pfam" id="PF22336">
    <property type="entry name" value="RhiE-like_linker"/>
    <property type="match status" value="1"/>
</dbReference>
<dbReference type="CDD" id="cd06558">
    <property type="entry name" value="crotonase-like"/>
    <property type="match status" value="1"/>
</dbReference>